<feature type="region of interest" description="Disordered" evidence="1">
    <location>
        <begin position="1"/>
        <end position="51"/>
    </location>
</feature>
<name>A0A5C2S422_9APHY</name>
<feature type="compositionally biased region" description="Basic and acidic residues" evidence="1">
    <location>
        <begin position="27"/>
        <end position="38"/>
    </location>
</feature>
<proteinExistence type="predicted"/>
<evidence type="ECO:0000313" key="3">
    <source>
        <dbReference type="EMBL" id="RPD58271.1"/>
    </source>
</evidence>
<accession>A0A5C2S422</accession>
<keyword evidence="4" id="KW-1185">Reference proteome</keyword>
<dbReference type="STRING" id="1328759.A0A5C2S422"/>
<dbReference type="OrthoDB" id="2289918at2759"/>
<gene>
    <name evidence="3" type="ORF">L227DRAFT_577301</name>
</gene>
<reference evidence="3" key="1">
    <citation type="journal article" date="2018" name="Genome Biol. Evol.">
        <title>Genomics and development of Lentinus tigrinus, a white-rot wood-decaying mushroom with dimorphic fruiting bodies.</title>
        <authorList>
            <person name="Wu B."/>
            <person name="Xu Z."/>
            <person name="Knudson A."/>
            <person name="Carlson A."/>
            <person name="Chen N."/>
            <person name="Kovaka S."/>
            <person name="LaButti K."/>
            <person name="Lipzen A."/>
            <person name="Pennachio C."/>
            <person name="Riley R."/>
            <person name="Schakwitz W."/>
            <person name="Umezawa K."/>
            <person name="Ohm R.A."/>
            <person name="Grigoriev I.V."/>
            <person name="Nagy L.G."/>
            <person name="Gibbons J."/>
            <person name="Hibbett D."/>
        </authorList>
    </citation>
    <scope>NUCLEOTIDE SEQUENCE [LARGE SCALE GENOMIC DNA]</scope>
    <source>
        <strain evidence="3">ALCF2SS1-6</strain>
    </source>
</reference>
<dbReference type="InterPro" id="IPR028020">
    <property type="entry name" value="ASX_DEUBAD_dom"/>
</dbReference>
<dbReference type="AlphaFoldDB" id="A0A5C2S422"/>
<feature type="compositionally biased region" description="Polar residues" evidence="1">
    <location>
        <begin position="1"/>
        <end position="11"/>
    </location>
</feature>
<dbReference type="EMBL" id="ML122276">
    <property type="protein sequence ID" value="RPD58271.1"/>
    <property type="molecule type" value="Genomic_DNA"/>
</dbReference>
<organism evidence="3 4">
    <name type="scientific">Lentinus tigrinus ALCF2SS1-6</name>
    <dbReference type="NCBI Taxonomy" id="1328759"/>
    <lineage>
        <taxon>Eukaryota</taxon>
        <taxon>Fungi</taxon>
        <taxon>Dikarya</taxon>
        <taxon>Basidiomycota</taxon>
        <taxon>Agaricomycotina</taxon>
        <taxon>Agaricomycetes</taxon>
        <taxon>Polyporales</taxon>
        <taxon>Polyporaceae</taxon>
        <taxon>Lentinus</taxon>
    </lineage>
</organism>
<dbReference type="Proteomes" id="UP000313359">
    <property type="component" value="Unassembled WGS sequence"/>
</dbReference>
<evidence type="ECO:0000259" key="2">
    <source>
        <dbReference type="Pfam" id="PF13919"/>
    </source>
</evidence>
<evidence type="ECO:0000256" key="1">
    <source>
        <dbReference type="SAM" id="MobiDB-lite"/>
    </source>
</evidence>
<feature type="domain" description="ASX DEUBAD" evidence="2">
    <location>
        <begin position="41"/>
        <end position="93"/>
    </location>
</feature>
<evidence type="ECO:0000313" key="4">
    <source>
        <dbReference type="Proteomes" id="UP000313359"/>
    </source>
</evidence>
<sequence length="96" mass="10673">MADNSEASGSTRPRRIARTPAKTPARKPADVDPVSQDKRKARTSAKSPAEELYLTHTKSHLAKIDISNVLNYNHFLELSKQSQLRLCSMLPPTAFI</sequence>
<dbReference type="Pfam" id="PF13919">
    <property type="entry name" value="ASXH"/>
    <property type="match status" value="1"/>
</dbReference>
<protein>
    <recommendedName>
        <fullName evidence="2">ASX DEUBAD domain-containing protein</fullName>
    </recommendedName>
</protein>